<accession>A0A9W7ADK8</accession>
<comment type="caution">
    <text evidence="2">The sequence shown here is derived from an EMBL/GenBank/DDBJ whole genome shotgun (WGS) entry which is preliminary data.</text>
</comment>
<dbReference type="EMBL" id="BLQM01000122">
    <property type="protein sequence ID" value="GMH66429.1"/>
    <property type="molecule type" value="Genomic_DNA"/>
</dbReference>
<evidence type="ECO:0000256" key="1">
    <source>
        <dbReference type="SAM" id="SignalP"/>
    </source>
</evidence>
<gene>
    <name evidence="2" type="ORF">TL16_g04426</name>
</gene>
<reference evidence="3" key="1">
    <citation type="journal article" date="2023" name="Commun. Biol.">
        <title>Genome analysis of Parmales, the sister group of diatoms, reveals the evolutionary specialization of diatoms from phago-mixotrophs to photoautotrophs.</title>
        <authorList>
            <person name="Ban H."/>
            <person name="Sato S."/>
            <person name="Yoshikawa S."/>
            <person name="Yamada K."/>
            <person name="Nakamura Y."/>
            <person name="Ichinomiya M."/>
            <person name="Sato N."/>
            <person name="Blanc-Mathieu R."/>
            <person name="Endo H."/>
            <person name="Kuwata A."/>
            <person name="Ogata H."/>
        </authorList>
    </citation>
    <scope>NUCLEOTIDE SEQUENCE [LARGE SCALE GENOMIC DNA]</scope>
</reference>
<organism evidence="2 3">
    <name type="scientific">Triparma laevis f. inornata</name>
    <dbReference type="NCBI Taxonomy" id="1714386"/>
    <lineage>
        <taxon>Eukaryota</taxon>
        <taxon>Sar</taxon>
        <taxon>Stramenopiles</taxon>
        <taxon>Ochrophyta</taxon>
        <taxon>Bolidophyceae</taxon>
        <taxon>Parmales</taxon>
        <taxon>Triparmaceae</taxon>
        <taxon>Triparma</taxon>
    </lineage>
</organism>
<name>A0A9W7ADK8_9STRA</name>
<feature type="chain" id="PRO_5040812489" evidence="1">
    <location>
        <begin position="24"/>
        <end position="178"/>
    </location>
</feature>
<sequence length="178" mass="20175">MLLSNLSIFSLLLLFLLLSPSSSYIPSLPLQSTRRTFLPVILSPFLLPLPSFATSSIKTQELLTLMSSNPSSFKSITLSTPNLTKVVVELTDGTVFETNDTIESSTSPLSPLKIISKARDQKIPFGTNLVERKGLRNNYSNERVKIAEGKEEMKRVRIKEDEEFRKEKLREQEEREEL</sequence>
<feature type="signal peptide" evidence="1">
    <location>
        <begin position="1"/>
        <end position="23"/>
    </location>
</feature>
<dbReference type="Proteomes" id="UP001162640">
    <property type="component" value="Unassembled WGS sequence"/>
</dbReference>
<evidence type="ECO:0000313" key="3">
    <source>
        <dbReference type="Proteomes" id="UP001162640"/>
    </source>
</evidence>
<keyword evidence="1" id="KW-0732">Signal</keyword>
<evidence type="ECO:0000313" key="2">
    <source>
        <dbReference type="EMBL" id="GMH66429.1"/>
    </source>
</evidence>
<dbReference type="AlphaFoldDB" id="A0A9W7ADK8"/>
<proteinExistence type="predicted"/>
<protein>
    <submittedName>
        <fullName evidence="2">Uncharacterized protein</fullName>
    </submittedName>
</protein>